<organism evidence="2 3">
    <name type="scientific">Cecembia calidifontis</name>
    <dbReference type="NCBI Taxonomy" id="1187080"/>
    <lineage>
        <taxon>Bacteria</taxon>
        <taxon>Pseudomonadati</taxon>
        <taxon>Bacteroidota</taxon>
        <taxon>Cytophagia</taxon>
        <taxon>Cytophagales</taxon>
        <taxon>Cyclobacteriaceae</taxon>
        <taxon>Cecembia</taxon>
    </lineage>
</organism>
<comment type="caution">
    <text evidence="2">The sequence shown here is derived from an EMBL/GenBank/DDBJ whole genome shotgun (WGS) entry which is preliminary data.</text>
</comment>
<protein>
    <submittedName>
        <fullName evidence="2">Uncharacterized protein</fullName>
    </submittedName>
</protein>
<feature type="transmembrane region" description="Helical" evidence="1">
    <location>
        <begin position="80"/>
        <end position="98"/>
    </location>
</feature>
<dbReference type="AlphaFoldDB" id="A0A4Q7PFJ8"/>
<dbReference type="EMBL" id="SGXG01000001">
    <property type="protein sequence ID" value="RZS98598.1"/>
    <property type="molecule type" value="Genomic_DNA"/>
</dbReference>
<evidence type="ECO:0000256" key="1">
    <source>
        <dbReference type="SAM" id="Phobius"/>
    </source>
</evidence>
<keyword evidence="1" id="KW-1133">Transmembrane helix</keyword>
<sequence length="167" mass="19262">MIIPMMVLTALGAKTLEFFGLNNAIEIAYFNSFTLTAIVFSFKGNVLIKKIIRIFGGSKETRERELPIIQWLLSQEQIKYGIYVLYCILLILSTNLELINGFNEDESQKMMALTLQSFAVFLAFEILIEKRYLLKPYSEFIEKLKDGFKEAKGKPADEINKEDKKEK</sequence>
<reference evidence="2 3" key="1">
    <citation type="submission" date="2019-02" db="EMBL/GenBank/DDBJ databases">
        <title>Genomic Encyclopedia of Archaeal and Bacterial Type Strains, Phase II (KMG-II): from individual species to whole genera.</title>
        <authorList>
            <person name="Goeker M."/>
        </authorList>
    </citation>
    <scope>NUCLEOTIDE SEQUENCE [LARGE SCALE GENOMIC DNA]</scope>
    <source>
        <strain evidence="2 3">DSM 21411</strain>
    </source>
</reference>
<proteinExistence type="predicted"/>
<name>A0A4Q7PFJ8_9BACT</name>
<gene>
    <name evidence="2" type="ORF">BC751_4261</name>
</gene>
<dbReference type="Proteomes" id="UP000292209">
    <property type="component" value="Unassembled WGS sequence"/>
</dbReference>
<keyword evidence="1" id="KW-0812">Transmembrane</keyword>
<accession>A0A4Q7PFJ8</accession>
<keyword evidence="1" id="KW-0472">Membrane</keyword>
<feature type="transmembrane region" description="Helical" evidence="1">
    <location>
        <begin position="27"/>
        <end position="48"/>
    </location>
</feature>
<feature type="transmembrane region" description="Helical" evidence="1">
    <location>
        <begin position="110"/>
        <end position="128"/>
    </location>
</feature>
<evidence type="ECO:0000313" key="3">
    <source>
        <dbReference type="Proteomes" id="UP000292209"/>
    </source>
</evidence>
<keyword evidence="3" id="KW-1185">Reference proteome</keyword>
<evidence type="ECO:0000313" key="2">
    <source>
        <dbReference type="EMBL" id="RZS98598.1"/>
    </source>
</evidence>